<dbReference type="InterPro" id="IPR002219">
    <property type="entry name" value="PKC_DAG/PE"/>
</dbReference>
<evidence type="ECO:0000259" key="4">
    <source>
        <dbReference type="PROSITE" id="PS50081"/>
    </source>
</evidence>
<gene>
    <name evidence="5" type="ORF">HK099_002525</name>
</gene>
<evidence type="ECO:0000313" key="5">
    <source>
        <dbReference type="EMBL" id="KAJ3222250.1"/>
    </source>
</evidence>
<sequence length="584" mass="65943">MIATNDISYIKLAKEVSNALSNDEFIGKTKFLRFGLIKKTSLNEEEKILRKFNPNVDEFEVEADLSLFKVKNDSIYLISFSTLRIRLCLEHLKDLISKENDTETLQSLKNDETVYLNLLKIIKNKIGTDFETLDTKFHKFTILQKLNNGTSVHCPSCPMLVASTCSQCETCGLIAHSECSESEELMTKYCGYPLNLPIMSFLYKEFFNENSILNLELENLKIQEIEEYEEKNEKIRSLEKSQVKMDPNSYYAKTRKLSNNNSAESVSNSLVKSNSKDLVFEMKKSNSKDSLLLKSASKENLNAAAVSYSNSLQSLGKILPTTSEGANNMLITPSSIRKTKSLKPKLEEKPSNGDTSLQVKEALKLPSASTQSSPRISNSKVKNSNICSDIENIKKIQLEEDLNQKTKSENTAELVKSNSKVNLKLEPLNFIPSAAQQEEIEVFDDFEIQKHVLHRKLPPTNTTNISINNIPLLRDDDLEPNAKKILNQIKKLPILPIHNTAISNQGNTILVIFDSKNFQLVDEINSKKPQQIPSLNFSKTNLFNLIKGESSELLNAEERPRTAVVINQVRRKSVIPDIKKSIVT</sequence>
<keyword evidence="1" id="KW-0479">Metal-binding</keyword>
<comment type="caution">
    <text evidence="5">The sequence shown here is derived from an EMBL/GenBank/DDBJ whole genome shotgun (WGS) entry which is preliminary data.</text>
</comment>
<dbReference type="InterPro" id="IPR046349">
    <property type="entry name" value="C1-like_sf"/>
</dbReference>
<dbReference type="GO" id="GO:0046872">
    <property type="term" value="F:metal ion binding"/>
    <property type="evidence" value="ECO:0007669"/>
    <property type="project" value="UniProtKB-KW"/>
</dbReference>
<evidence type="ECO:0000256" key="3">
    <source>
        <dbReference type="SAM" id="Coils"/>
    </source>
</evidence>
<protein>
    <recommendedName>
        <fullName evidence="4">Phorbol-ester/DAG-type domain-containing protein</fullName>
    </recommendedName>
</protein>
<organism evidence="5 6">
    <name type="scientific">Clydaea vesicula</name>
    <dbReference type="NCBI Taxonomy" id="447962"/>
    <lineage>
        <taxon>Eukaryota</taxon>
        <taxon>Fungi</taxon>
        <taxon>Fungi incertae sedis</taxon>
        <taxon>Chytridiomycota</taxon>
        <taxon>Chytridiomycota incertae sedis</taxon>
        <taxon>Chytridiomycetes</taxon>
        <taxon>Lobulomycetales</taxon>
        <taxon>Lobulomycetaceae</taxon>
        <taxon>Clydaea</taxon>
    </lineage>
</organism>
<evidence type="ECO:0000313" key="6">
    <source>
        <dbReference type="Proteomes" id="UP001211065"/>
    </source>
</evidence>
<dbReference type="SUPFAM" id="SSF57889">
    <property type="entry name" value="Cysteine-rich domain"/>
    <property type="match status" value="1"/>
</dbReference>
<dbReference type="PROSITE" id="PS50081">
    <property type="entry name" value="ZF_DAG_PE_2"/>
    <property type="match status" value="1"/>
</dbReference>
<proteinExistence type="predicted"/>
<dbReference type="AlphaFoldDB" id="A0AAD5XWN8"/>
<evidence type="ECO:0000256" key="2">
    <source>
        <dbReference type="ARBA" id="ARBA00022833"/>
    </source>
</evidence>
<dbReference type="Proteomes" id="UP001211065">
    <property type="component" value="Unassembled WGS sequence"/>
</dbReference>
<keyword evidence="6" id="KW-1185">Reference proteome</keyword>
<feature type="domain" description="Phorbol-ester/DAG-type" evidence="4">
    <location>
        <begin position="137"/>
        <end position="190"/>
    </location>
</feature>
<keyword evidence="2" id="KW-0862">Zinc</keyword>
<name>A0AAD5XWN8_9FUNG</name>
<evidence type="ECO:0000256" key="1">
    <source>
        <dbReference type="ARBA" id="ARBA00022723"/>
    </source>
</evidence>
<dbReference type="EMBL" id="JADGJW010000184">
    <property type="protein sequence ID" value="KAJ3222250.1"/>
    <property type="molecule type" value="Genomic_DNA"/>
</dbReference>
<reference evidence="5" key="1">
    <citation type="submission" date="2020-05" db="EMBL/GenBank/DDBJ databases">
        <title>Phylogenomic resolution of chytrid fungi.</title>
        <authorList>
            <person name="Stajich J.E."/>
            <person name="Amses K."/>
            <person name="Simmons R."/>
            <person name="Seto K."/>
            <person name="Myers J."/>
            <person name="Bonds A."/>
            <person name="Quandt C.A."/>
            <person name="Barry K."/>
            <person name="Liu P."/>
            <person name="Grigoriev I."/>
            <person name="Longcore J.E."/>
            <person name="James T.Y."/>
        </authorList>
    </citation>
    <scope>NUCLEOTIDE SEQUENCE</scope>
    <source>
        <strain evidence="5">JEL0476</strain>
    </source>
</reference>
<feature type="coiled-coil region" evidence="3">
    <location>
        <begin position="203"/>
        <end position="241"/>
    </location>
</feature>
<accession>A0AAD5XWN8</accession>
<keyword evidence="3" id="KW-0175">Coiled coil</keyword>